<dbReference type="Pfam" id="PF02136">
    <property type="entry name" value="NTF2"/>
    <property type="match status" value="1"/>
</dbReference>
<dbReference type="GO" id="GO:0006606">
    <property type="term" value="P:protein import into nucleus"/>
    <property type="evidence" value="ECO:0007669"/>
    <property type="project" value="UniProtKB-ARBA"/>
</dbReference>
<keyword evidence="7" id="KW-1185">Reference proteome</keyword>
<dbReference type="InterPro" id="IPR045875">
    <property type="entry name" value="NTF2"/>
</dbReference>
<evidence type="ECO:0000313" key="6">
    <source>
        <dbReference type="EMBL" id="KAJ5167896.1"/>
    </source>
</evidence>
<dbReference type="PROSITE" id="PS50177">
    <property type="entry name" value="NTF2_DOMAIN"/>
    <property type="match status" value="1"/>
</dbReference>
<comment type="function">
    <text evidence="3">Facilitates protein transport into the nucleus. Could be part of a multicomponent system of cytosolic factors that assemble at the pore complex during nuclear import.</text>
</comment>
<evidence type="ECO:0000256" key="3">
    <source>
        <dbReference type="ARBA" id="ARBA00053082"/>
    </source>
</evidence>
<dbReference type="Gene3D" id="3.10.450.50">
    <property type="match status" value="1"/>
</dbReference>
<evidence type="ECO:0000256" key="2">
    <source>
        <dbReference type="ARBA" id="ARBA00026247"/>
    </source>
</evidence>
<evidence type="ECO:0000313" key="7">
    <source>
        <dbReference type="Proteomes" id="UP001149163"/>
    </source>
</evidence>
<dbReference type="OrthoDB" id="6507044at2759"/>
<reference evidence="6" key="1">
    <citation type="submission" date="2022-11" db="EMBL/GenBank/DDBJ databases">
        <authorList>
            <person name="Petersen C."/>
        </authorList>
    </citation>
    <scope>NUCLEOTIDE SEQUENCE</scope>
    <source>
        <strain evidence="6">IBT 26290</strain>
    </source>
</reference>
<dbReference type="FunFam" id="3.10.450.50:FF:000005">
    <property type="entry name" value="Nuclear transport factor 2"/>
    <property type="match status" value="1"/>
</dbReference>
<dbReference type="PANTHER" id="PTHR12612">
    <property type="entry name" value="NUCLEAR TRANSPORT FACTOR 2"/>
    <property type="match status" value="1"/>
</dbReference>
<protein>
    <recommendedName>
        <fullName evidence="2 4">Nuclear transport factor 2</fullName>
        <shortName evidence="4">NTF-2</shortName>
    </recommendedName>
</protein>
<name>A0A9W9I6J1_9EURO</name>
<dbReference type="EMBL" id="JAPQKN010000002">
    <property type="protein sequence ID" value="KAJ5167896.1"/>
    <property type="molecule type" value="Genomic_DNA"/>
</dbReference>
<proteinExistence type="predicted"/>
<evidence type="ECO:0000259" key="5">
    <source>
        <dbReference type="PROSITE" id="PS50177"/>
    </source>
</evidence>
<gene>
    <name evidence="6" type="ORF">N7482_003490</name>
</gene>
<organism evidence="6 7">
    <name type="scientific">Penicillium canariense</name>
    <dbReference type="NCBI Taxonomy" id="189055"/>
    <lineage>
        <taxon>Eukaryota</taxon>
        <taxon>Fungi</taxon>
        <taxon>Dikarya</taxon>
        <taxon>Ascomycota</taxon>
        <taxon>Pezizomycotina</taxon>
        <taxon>Eurotiomycetes</taxon>
        <taxon>Eurotiomycetidae</taxon>
        <taxon>Eurotiales</taxon>
        <taxon>Aspergillaceae</taxon>
        <taxon>Penicillium</taxon>
    </lineage>
</organism>
<dbReference type="SUPFAM" id="SSF54427">
    <property type="entry name" value="NTF2-like"/>
    <property type="match status" value="1"/>
</dbReference>
<keyword evidence="4" id="KW-0539">Nucleus</keyword>
<comment type="subcellular location">
    <subcellularLocation>
        <location evidence="4">Cytoplasm</location>
    </subcellularLocation>
    <subcellularLocation>
        <location evidence="4">Nucleus</location>
    </subcellularLocation>
</comment>
<dbReference type="InterPro" id="IPR032710">
    <property type="entry name" value="NTF2-like_dom_sf"/>
</dbReference>
<dbReference type="CDD" id="cd00780">
    <property type="entry name" value="NTF2"/>
    <property type="match status" value="1"/>
</dbReference>
<keyword evidence="4" id="KW-0813">Transport</keyword>
<dbReference type="Proteomes" id="UP001149163">
    <property type="component" value="Unassembled WGS sequence"/>
</dbReference>
<dbReference type="RefSeq" id="XP_056544357.1">
    <property type="nucleotide sequence ID" value="XM_056685615.1"/>
</dbReference>
<dbReference type="GO" id="GO:0051028">
    <property type="term" value="P:mRNA transport"/>
    <property type="evidence" value="ECO:0007669"/>
    <property type="project" value="UniProtKB-UniRule"/>
</dbReference>
<dbReference type="GO" id="GO:0005635">
    <property type="term" value="C:nuclear envelope"/>
    <property type="evidence" value="ECO:0007669"/>
    <property type="project" value="UniProtKB-ARBA"/>
</dbReference>
<sequence>MTDFTSIAQQFVEFYYNAFDTNRSGLTPLYRENSMLTFETSSVQGAAAITEKLASLPFQQVRHQIATFDAQPSSDNGIIVLVTGALLVDEERKPMNYTQLFKLQPDGAGSYFVLNDVFRLIYAVE</sequence>
<dbReference type="AlphaFoldDB" id="A0A9W9I6J1"/>
<dbReference type="InterPro" id="IPR018222">
    <property type="entry name" value="Nuclear_transport_factor_2_euk"/>
</dbReference>
<dbReference type="GeneID" id="81424791"/>
<evidence type="ECO:0000256" key="4">
    <source>
        <dbReference type="RuleBase" id="RU369002"/>
    </source>
</evidence>
<comment type="function">
    <text evidence="4">Has a role in nuclear-cytoplasmic transport of proteins and mRNAs.</text>
</comment>
<reference evidence="6" key="2">
    <citation type="journal article" date="2023" name="IMA Fungus">
        <title>Comparative genomic study of the Penicillium genus elucidates a diverse pangenome and 15 lateral gene transfer events.</title>
        <authorList>
            <person name="Petersen C."/>
            <person name="Sorensen T."/>
            <person name="Nielsen M.R."/>
            <person name="Sondergaard T.E."/>
            <person name="Sorensen J.L."/>
            <person name="Fitzpatrick D.A."/>
            <person name="Frisvad J.C."/>
            <person name="Nielsen K.L."/>
        </authorList>
    </citation>
    <scope>NUCLEOTIDE SEQUENCE</scope>
    <source>
        <strain evidence="6">IBT 26290</strain>
    </source>
</reference>
<keyword evidence="1 4" id="KW-0963">Cytoplasm</keyword>
<accession>A0A9W9I6J1</accession>
<dbReference type="GO" id="GO:0005737">
    <property type="term" value="C:cytoplasm"/>
    <property type="evidence" value="ECO:0007669"/>
    <property type="project" value="UniProtKB-SubCell"/>
</dbReference>
<feature type="domain" description="NTF2" evidence="5">
    <location>
        <begin position="7"/>
        <end position="120"/>
    </location>
</feature>
<comment type="caution">
    <text evidence="6">The sequence shown here is derived from an EMBL/GenBank/DDBJ whole genome shotgun (WGS) entry which is preliminary data.</text>
</comment>
<keyword evidence="4" id="KW-0653">Protein transport</keyword>
<dbReference type="InterPro" id="IPR002075">
    <property type="entry name" value="NTF2_dom"/>
</dbReference>
<evidence type="ECO:0000256" key="1">
    <source>
        <dbReference type="ARBA" id="ARBA00022490"/>
    </source>
</evidence>